<dbReference type="Proteomes" id="UP000575469">
    <property type="component" value="Unassembled WGS sequence"/>
</dbReference>
<keyword evidence="3" id="KW-0472">Membrane</keyword>
<dbReference type="PANTHER" id="PTHR34069:SF2">
    <property type="entry name" value="BETA-KETOACYL-[ACYL-CARRIER-PROTEIN] SYNTHASE III"/>
    <property type="match status" value="1"/>
</dbReference>
<accession>A0A848P9V8</accession>
<proteinExistence type="predicted"/>
<keyword evidence="3" id="KW-1133">Transmembrane helix</keyword>
<dbReference type="GO" id="GO:0006633">
    <property type="term" value="P:fatty acid biosynthetic process"/>
    <property type="evidence" value="ECO:0007669"/>
    <property type="project" value="InterPro"/>
</dbReference>
<protein>
    <submittedName>
        <fullName evidence="6">Ketoacyl-ACP synthase III</fullName>
    </submittedName>
</protein>
<keyword evidence="3" id="KW-0812">Transmembrane</keyword>
<evidence type="ECO:0000313" key="7">
    <source>
        <dbReference type="Proteomes" id="UP000575469"/>
    </source>
</evidence>
<dbReference type="InterPro" id="IPR013747">
    <property type="entry name" value="ACP_syn_III_C"/>
</dbReference>
<evidence type="ECO:0000256" key="1">
    <source>
        <dbReference type="ARBA" id="ARBA00022679"/>
    </source>
</evidence>
<keyword evidence="2" id="KW-0012">Acyltransferase</keyword>
<dbReference type="GO" id="GO:0004315">
    <property type="term" value="F:3-oxoacyl-[acyl-carrier-protein] synthase activity"/>
    <property type="evidence" value="ECO:0007669"/>
    <property type="project" value="InterPro"/>
</dbReference>
<evidence type="ECO:0000259" key="4">
    <source>
        <dbReference type="Pfam" id="PF08541"/>
    </source>
</evidence>
<dbReference type="InterPro" id="IPR016039">
    <property type="entry name" value="Thiolase-like"/>
</dbReference>
<evidence type="ECO:0000259" key="5">
    <source>
        <dbReference type="Pfam" id="PF08545"/>
    </source>
</evidence>
<dbReference type="Pfam" id="PF08545">
    <property type="entry name" value="ACP_syn_III"/>
    <property type="match status" value="1"/>
</dbReference>
<dbReference type="GO" id="GO:0044550">
    <property type="term" value="P:secondary metabolite biosynthetic process"/>
    <property type="evidence" value="ECO:0007669"/>
    <property type="project" value="TreeGrafter"/>
</dbReference>
<feature type="transmembrane region" description="Helical" evidence="3">
    <location>
        <begin position="110"/>
        <end position="133"/>
    </location>
</feature>
<evidence type="ECO:0000256" key="3">
    <source>
        <dbReference type="SAM" id="Phobius"/>
    </source>
</evidence>
<dbReference type="InterPro" id="IPR013751">
    <property type="entry name" value="ACP_syn_III_N"/>
</dbReference>
<dbReference type="CDD" id="cd00830">
    <property type="entry name" value="KAS_III"/>
    <property type="match status" value="1"/>
</dbReference>
<feature type="domain" description="Beta-ketoacyl-[acyl-carrier-protein] synthase III C-terminal" evidence="4">
    <location>
        <begin position="254"/>
        <end position="340"/>
    </location>
</feature>
<dbReference type="RefSeq" id="WP_169341631.1">
    <property type="nucleotide sequence ID" value="NZ_JABBZM010000032.1"/>
</dbReference>
<evidence type="ECO:0000256" key="2">
    <source>
        <dbReference type="ARBA" id="ARBA00023315"/>
    </source>
</evidence>
<dbReference type="EMBL" id="JABBZM010000032">
    <property type="protein sequence ID" value="NMV41396.1"/>
    <property type="molecule type" value="Genomic_DNA"/>
</dbReference>
<evidence type="ECO:0000313" key="6">
    <source>
        <dbReference type="EMBL" id="NMV41396.1"/>
    </source>
</evidence>
<feature type="domain" description="Beta-ketoacyl-[acyl-carrier-protein] synthase III N-terminal" evidence="5">
    <location>
        <begin position="112"/>
        <end position="180"/>
    </location>
</feature>
<dbReference type="PANTHER" id="PTHR34069">
    <property type="entry name" value="3-OXOACYL-[ACYL-CARRIER-PROTEIN] SYNTHASE 3"/>
    <property type="match status" value="1"/>
</dbReference>
<dbReference type="Pfam" id="PF08541">
    <property type="entry name" value="ACP_syn_III_C"/>
    <property type="match status" value="1"/>
</dbReference>
<dbReference type="Gene3D" id="3.40.47.10">
    <property type="match status" value="1"/>
</dbReference>
<comment type="caution">
    <text evidence="6">The sequence shown here is derived from an EMBL/GenBank/DDBJ whole genome shotgun (WGS) entry which is preliminary data.</text>
</comment>
<name>A0A848P9V8_9RALS</name>
<dbReference type="SUPFAM" id="SSF53901">
    <property type="entry name" value="Thiolase-like"/>
    <property type="match status" value="1"/>
</dbReference>
<dbReference type="AlphaFoldDB" id="A0A848P9V8"/>
<keyword evidence="1" id="KW-0808">Transferase</keyword>
<sequence length="354" mass="38435">MGYRRFHNARIAGVSAAVPDHVRRNEDIAGDPVEIGRTAKLCGIQARHVAPDGMCASDLCYVAAERLLDSVGWEKDSVDALIFLSQTPDYVVPATSCVLQRRLGLSFHCAAFDITLGCSGYVYGLMVAFGLLAKEGMRRVLLLVGDTPSKLISPHDIPANILFGDAGTATAIEYSEDAAESFFFAGTNGAGSDSLIIQAGGFRQPSTAESAERRPHPQDKVLRSQEELYMDGSAVFGLTLNHVPELVQQLATISGWPVQSVDRWLFHQANKFMLDYFSKKIGIAPEKMPSNIDRFGNTSPPSIPLMMVTEHDADAPRPARETLGMVGFGVGFSWGGALLRQADPVMVPLVYHHQ</sequence>
<gene>
    <name evidence="6" type="ORF">HGR00_26100</name>
</gene>
<organism evidence="6 7">
    <name type="scientific">Ralstonia insidiosa</name>
    <dbReference type="NCBI Taxonomy" id="190721"/>
    <lineage>
        <taxon>Bacteria</taxon>
        <taxon>Pseudomonadati</taxon>
        <taxon>Pseudomonadota</taxon>
        <taxon>Betaproteobacteria</taxon>
        <taxon>Burkholderiales</taxon>
        <taxon>Burkholderiaceae</taxon>
        <taxon>Ralstonia</taxon>
    </lineage>
</organism>
<reference evidence="6 7" key="1">
    <citation type="submission" date="2020-04" db="EMBL/GenBank/DDBJ databases">
        <title>Ralstonia insidiosa genome sequencing and assembly.</title>
        <authorList>
            <person name="Martins R.C.R."/>
            <person name="Perdigao-Neto L.V."/>
            <person name="Levin A.S.S."/>
            <person name="Costa S.F."/>
        </authorList>
    </citation>
    <scope>NUCLEOTIDE SEQUENCE [LARGE SCALE GENOMIC DNA]</scope>
    <source>
        <strain evidence="6 7">5047</strain>
    </source>
</reference>